<sequence>MTTIYPSIPASSYPIGRSAADLMALKQQIDQLSSQLSSGRVGETFAGLGASRSDSLSARAMLSALDGYDVGITSAQPRVQLISTSVAQISKSVVTLRNALVSNNPGAGASEALARDGLESTIAVLNQQIGGRYVFGGREDRMPPVASAAVLLDGDSSDPAKPLAGLKALVAEQTRADRGDGTGRLAVSRPSPTSVQLREDADPGARANFGFTLAGAAVVSSSFATVSHSAGTIDGAGPQFAQAPLPSDRFRVVVNQPSGGQKTYDLSGADLADISSPANAASSLLALLGNGKIASVQSATPPGLQATFATGGTAGALTIDVARQPAVGDQLSIKLALRDGTTTTVTLQAQSRVDADSASDFAIGATLTETAQNISESLRRALARASDTVLAASSTVRATQDFFAGQSAPGLAARRIDFSAATPAYAQIASTSTVTWYRGEGSTAAPREAVVVQTSSTSALAVGARANEDALRSALAGLASVAASGSGTTTAASTERSKSLASRALALLPTQEAVDGITNDFGLAQAALSEAQSENKAIRAIHRTQLDRLESAPAEAVVAELVSLQNRLQASYQVTAMISKLSLVNYLR</sequence>
<evidence type="ECO:0000313" key="2">
    <source>
        <dbReference type="EMBL" id="MBR1137802.1"/>
    </source>
</evidence>
<dbReference type="SUPFAM" id="SSF64518">
    <property type="entry name" value="Phase 1 flagellin"/>
    <property type="match status" value="1"/>
</dbReference>
<organism evidence="2 3">
    <name type="scientific">Bradyrhizobium denitrificans</name>
    <dbReference type="NCBI Taxonomy" id="2734912"/>
    <lineage>
        <taxon>Bacteria</taxon>
        <taxon>Pseudomonadati</taxon>
        <taxon>Pseudomonadota</taxon>
        <taxon>Alphaproteobacteria</taxon>
        <taxon>Hyphomicrobiales</taxon>
        <taxon>Nitrobacteraceae</taxon>
        <taxon>Bradyrhizobium</taxon>
    </lineage>
</organism>
<evidence type="ECO:0000313" key="3">
    <source>
        <dbReference type="Proteomes" id="UP001314635"/>
    </source>
</evidence>
<feature type="region of interest" description="Disordered" evidence="1">
    <location>
        <begin position="177"/>
        <end position="199"/>
    </location>
</feature>
<comment type="caution">
    <text evidence="2">The sequence shown here is derived from an EMBL/GenBank/DDBJ whole genome shotgun (WGS) entry which is preliminary data.</text>
</comment>
<protein>
    <recommendedName>
        <fullName evidence="4">Flagellin</fullName>
    </recommendedName>
</protein>
<dbReference type="Proteomes" id="UP001314635">
    <property type="component" value="Unassembled WGS sequence"/>
</dbReference>
<gene>
    <name evidence="2" type="ORF">JQ619_18690</name>
</gene>
<proteinExistence type="predicted"/>
<evidence type="ECO:0008006" key="4">
    <source>
        <dbReference type="Google" id="ProtNLM"/>
    </source>
</evidence>
<accession>A0ABS5G8Z5</accession>
<dbReference type="EMBL" id="JAFCLK010000016">
    <property type="protein sequence ID" value="MBR1137802.1"/>
    <property type="molecule type" value="Genomic_DNA"/>
</dbReference>
<reference evidence="3" key="1">
    <citation type="journal article" date="2021" name="ISME J.">
        <title>Evolutionary origin and ecological implication of a unique nif island in free-living Bradyrhizobium lineages.</title>
        <authorList>
            <person name="Tao J."/>
        </authorList>
    </citation>
    <scope>NUCLEOTIDE SEQUENCE [LARGE SCALE GENOMIC DNA]</scope>
    <source>
        <strain evidence="3">SZCCT0094</strain>
    </source>
</reference>
<evidence type="ECO:0000256" key="1">
    <source>
        <dbReference type="SAM" id="MobiDB-lite"/>
    </source>
</evidence>
<name>A0ABS5G8Z5_9BRAD</name>
<keyword evidence="3" id="KW-1185">Reference proteome</keyword>
<dbReference type="RefSeq" id="WP_172236912.1">
    <property type="nucleotide sequence ID" value="NZ_JABFDP010000013.1"/>
</dbReference>